<comment type="caution">
    <text evidence="1">The sequence shown here is derived from an EMBL/GenBank/DDBJ whole genome shotgun (WGS) entry which is preliminary data.</text>
</comment>
<reference evidence="2" key="1">
    <citation type="submission" date="2014-09" db="EMBL/GenBank/DDBJ databases">
        <authorList>
            <person name="Mudge J."/>
            <person name="Ramaraj T."/>
            <person name="Lindquist I.E."/>
            <person name="Bharti A.K."/>
            <person name="Sundararajan A."/>
            <person name="Cameron C.T."/>
            <person name="Woodward J.E."/>
            <person name="May G.D."/>
            <person name="Brubaker C."/>
            <person name="Broadhvest J."/>
            <person name="Wilkins T.A."/>
        </authorList>
    </citation>
    <scope>NUCLEOTIDE SEQUENCE</scope>
    <source>
        <strain evidence="2">cv. AKA8401</strain>
    </source>
</reference>
<protein>
    <submittedName>
        <fullName evidence="1">Uncharacterized protein</fullName>
    </submittedName>
</protein>
<sequence length="10" mass="1231">MFPYFAVQQT</sequence>
<evidence type="ECO:0000313" key="1">
    <source>
        <dbReference type="EMBL" id="KHG08782.1"/>
    </source>
</evidence>
<accession>A0A0B0N827</accession>
<keyword evidence="2" id="KW-1185">Reference proteome</keyword>
<dbReference type="EMBL" id="JRRC01509402">
    <property type="protein sequence ID" value="KHG08782.1"/>
    <property type="molecule type" value="Genomic_DNA"/>
</dbReference>
<proteinExistence type="predicted"/>
<evidence type="ECO:0000313" key="2">
    <source>
        <dbReference type="Proteomes" id="UP000032142"/>
    </source>
</evidence>
<organism evidence="1 2">
    <name type="scientific">Gossypium arboreum</name>
    <name type="common">Tree cotton</name>
    <name type="synonym">Gossypium nanking</name>
    <dbReference type="NCBI Taxonomy" id="29729"/>
    <lineage>
        <taxon>Eukaryota</taxon>
        <taxon>Viridiplantae</taxon>
        <taxon>Streptophyta</taxon>
        <taxon>Embryophyta</taxon>
        <taxon>Tracheophyta</taxon>
        <taxon>Spermatophyta</taxon>
        <taxon>Magnoliopsida</taxon>
        <taxon>eudicotyledons</taxon>
        <taxon>Gunneridae</taxon>
        <taxon>Pentapetalae</taxon>
        <taxon>rosids</taxon>
        <taxon>malvids</taxon>
        <taxon>Malvales</taxon>
        <taxon>Malvaceae</taxon>
        <taxon>Malvoideae</taxon>
        <taxon>Gossypium</taxon>
    </lineage>
</organism>
<gene>
    <name evidence="1" type="ORF">F383_36050</name>
</gene>
<dbReference type="Proteomes" id="UP000032142">
    <property type="component" value="Unassembled WGS sequence"/>
</dbReference>
<name>A0A0B0N827_GOSAR</name>